<dbReference type="PROSITE" id="PS50851">
    <property type="entry name" value="CHEW"/>
    <property type="match status" value="1"/>
</dbReference>
<dbReference type="Gene3D" id="2.30.30.40">
    <property type="entry name" value="SH3 Domains"/>
    <property type="match status" value="1"/>
</dbReference>
<dbReference type="EMBL" id="LAZR01005775">
    <property type="protein sequence ID" value="KKM97215.1"/>
    <property type="molecule type" value="Genomic_DNA"/>
</dbReference>
<proteinExistence type="predicted"/>
<dbReference type="SUPFAM" id="SSF50341">
    <property type="entry name" value="CheW-like"/>
    <property type="match status" value="1"/>
</dbReference>
<feature type="region of interest" description="Disordered" evidence="1">
    <location>
        <begin position="1"/>
        <end position="84"/>
    </location>
</feature>
<dbReference type="SMART" id="SM00260">
    <property type="entry name" value="CheW"/>
    <property type="match status" value="1"/>
</dbReference>
<evidence type="ECO:0000259" key="2">
    <source>
        <dbReference type="PROSITE" id="PS50851"/>
    </source>
</evidence>
<name>A0A0F9P866_9ZZZZ</name>
<dbReference type="InterPro" id="IPR036061">
    <property type="entry name" value="CheW-like_dom_sf"/>
</dbReference>
<reference evidence="3" key="1">
    <citation type="journal article" date="2015" name="Nature">
        <title>Complex archaea that bridge the gap between prokaryotes and eukaryotes.</title>
        <authorList>
            <person name="Spang A."/>
            <person name="Saw J.H."/>
            <person name="Jorgensen S.L."/>
            <person name="Zaremba-Niedzwiedzka K."/>
            <person name="Martijn J."/>
            <person name="Lind A.E."/>
            <person name="van Eijk R."/>
            <person name="Schleper C."/>
            <person name="Guy L."/>
            <person name="Ettema T.J."/>
        </authorList>
    </citation>
    <scope>NUCLEOTIDE SEQUENCE</scope>
</reference>
<evidence type="ECO:0000313" key="3">
    <source>
        <dbReference type="EMBL" id="KKM97215.1"/>
    </source>
</evidence>
<accession>A0A0F9P866</accession>
<dbReference type="PANTHER" id="PTHR22617">
    <property type="entry name" value="CHEMOTAXIS SENSOR HISTIDINE KINASE-RELATED"/>
    <property type="match status" value="1"/>
</dbReference>
<comment type="caution">
    <text evidence="3">The sequence shown here is derived from an EMBL/GenBank/DDBJ whole genome shotgun (WGS) entry which is preliminary data.</text>
</comment>
<feature type="compositionally biased region" description="Basic and acidic residues" evidence="1">
    <location>
        <begin position="66"/>
        <end position="82"/>
    </location>
</feature>
<dbReference type="GO" id="GO:0007165">
    <property type="term" value="P:signal transduction"/>
    <property type="evidence" value="ECO:0007669"/>
    <property type="project" value="InterPro"/>
</dbReference>
<sequence length="224" mass="24750">MPRDRKKQEKGAGKKAEKPASKRPSAKKGVSSKKAAAKKKTQAAIKKKVVAKKKTIAKKKTTAKKASPEKTATRPESSKEVATKTLQPDLYEDDIFLDEEETLADADMVELLTFSLLKRQYAFRILDVVEILQSQKTTYVPRTRSFVTGVTTVRGKIIPVIDIAGLMGSAKNHDYSKKSKIVVLNGPSGQVGVRMQRKLYIVSLPEDDIQPAPGHLSESDRVFI</sequence>
<dbReference type="AlphaFoldDB" id="A0A0F9P866"/>
<dbReference type="GO" id="GO:0006935">
    <property type="term" value="P:chemotaxis"/>
    <property type="evidence" value="ECO:0007669"/>
    <property type="project" value="InterPro"/>
</dbReference>
<dbReference type="PANTHER" id="PTHR22617:SF23">
    <property type="entry name" value="CHEMOTAXIS PROTEIN CHEW"/>
    <property type="match status" value="1"/>
</dbReference>
<feature type="domain" description="CheW-like" evidence="2">
    <location>
        <begin position="108"/>
        <end position="224"/>
    </location>
</feature>
<gene>
    <name evidence="3" type="ORF">LCGC14_1170320</name>
</gene>
<protein>
    <recommendedName>
        <fullName evidence="2">CheW-like domain-containing protein</fullName>
    </recommendedName>
</protein>
<dbReference type="Gene3D" id="2.40.50.180">
    <property type="entry name" value="CheA-289, Domain 4"/>
    <property type="match status" value="1"/>
</dbReference>
<evidence type="ECO:0000256" key="1">
    <source>
        <dbReference type="SAM" id="MobiDB-lite"/>
    </source>
</evidence>
<dbReference type="GO" id="GO:0005829">
    <property type="term" value="C:cytosol"/>
    <property type="evidence" value="ECO:0007669"/>
    <property type="project" value="TreeGrafter"/>
</dbReference>
<dbReference type="InterPro" id="IPR002545">
    <property type="entry name" value="CheW-lke_dom"/>
</dbReference>
<feature type="compositionally biased region" description="Basic and acidic residues" evidence="1">
    <location>
        <begin position="1"/>
        <end position="20"/>
    </location>
</feature>
<dbReference type="InterPro" id="IPR039315">
    <property type="entry name" value="CheW"/>
</dbReference>
<organism evidence="3">
    <name type="scientific">marine sediment metagenome</name>
    <dbReference type="NCBI Taxonomy" id="412755"/>
    <lineage>
        <taxon>unclassified sequences</taxon>
        <taxon>metagenomes</taxon>
        <taxon>ecological metagenomes</taxon>
    </lineage>
</organism>
<dbReference type="Pfam" id="PF01584">
    <property type="entry name" value="CheW"/>
    <property type="match status" value="1"/>
</dbReference>
<feature type="compositionally biased region" description="Basic residues" evidence="1">
    <location>
        <begin position="35"/>
        <end position="63"/>
    </location>
</feature>